<dbReference type="PATRIC" id="fig|1886670.3.peg.2564"/>
<organism evidence="2 3">
    <name type="scientific">Paenibacillus nuruki</name>
    <dbReference type="NCBI Taxonomy" id="1886670"/>
    <lineage>
        <taxon>Bacteria</taxon>
        <taxon>Bacillati</taxon>
        <taxon>Bacillota</taxon>
        <taxon>Bacilli</taxon>
        <taxon>Bacillales</taxon>
        <taxon>Paenibacillaceae</taxon>
        <taxon>Paenibacillus</taxon>
    </lineage>
</organism>
<dbReference type="Pfam" id="PF04266">
    <property type="entry name" value="ASCH"/>
    <property type="match status" value="1"/>
</dbReference>
<dbReference type="STRING" id="1886670.PTI45_02519"/>
<dbReference type="InterPro" id="IPR007374">
    <property type="entry name" value="ASCH_domain"/>
</dbReference>
<dbReference type="Proteomes" id="UP000094578">
    <property type="component" value="Unassembled WGS sequence"/>
</dbReference>
<dbReference type="InterPro" id="IPR015947">
    <property type="entry name" value="PUA-like_sf"/>
</dbReference>
<dbReference type="Gene3D" id="2.30.130.30">
    <property type="entry name" value="Hypothetical protein"/>
    <property type="match status" value="1"/>
</dbReference>
<protein>
    <recommendedName>
        <fullName evidence="1">ASCH domain-containing protein</fullName>
    </recommendedName>
</protein>
<reference evidence="2 3" key="1">
    <citation type="submission" date="2016-08" db="EMBL/GenBank/DDBJ databases">
        <title>Genome sequencing of Paenibacillus sp. TI45-13ar, isolated from Korean traditional nuruk.</title>
        <authorList>
            <person name="Kim S.-J."/>
        </authorList>
    </citation>
    <scope>NUCLEOTIDE SEQUENCE [LARGE SCALE GENOMIC DNA]</scope>
    <source>
        <strain evidence="2 3">TI45-13ar</strain>
    </source>
</reference>
<evidence type="ECO:0000313" key="3">
    <source>
        <dbReference type="Proteomes" id="UP000094578"/>
    </source>
</evidence>
<feature type="domain" description="ASCH" evidence="1">
    <location>
        <begin position="5"/>
        <end position="77"/>
    </location>
</feature>
<gene>
    <name evidence="2" type="ORF">PTI45_02519</name>
</gene>
<name>A0A1E3L3E0_9BACL</name>
<accession>A0A1E3L3E0</accession>
<dbReference type="CDD" id="cd06554">
    <property type="entry name" value="ASCH_ASC-1_like"/>
    <property type="match status" value="1"/>
</dbReference>
<evidence type="ECO:0000313" key="2">
    <source>
        <dbReference type="EMBL" id="ODP28101.1"/>
    </source>
</evidence>
<evidence type="ECO:0000259" key="1">
    <source>
        <dbReference type="Pfam" id="PF04266"/>
    </source>
</evidence>
<sequence length="149" mass="16608">MRAVTIRQPWATLIALGEKRFETRSWATKHRGAIAIHAGKAVDKKACAHPAIKTILSKHGYSTPNDLPIGAVIATGVLMDCWQSFIQEAQVVLESAGRIKNITAFEESLGDYTEGRYAWELDQMNILQKPIPAKGYLSLWNWEESIEGN</sequence>
<comment type="caution">
    <text evidence="2">The sequence shown here is derived from an EMBL/GenBank/DDBJ whole genome shotgun (WGS) entry which is preliminary data.</text>
</comment>
<dbReference type="EMBL" id="MDER01000043">
    <property type="protein sequence ID" value="ODP28101.1"/>
    <property type="molecule type" value="Genomic_DNA"/>
</dbReference>
<proteinExistence type="predicted"/>
<dbReference type="SUPFAM" id="SSF88697">
    <property type="entry name" value="PUA domain-like"/>
    <property type="match status" value="1"/>
</dbReference>
<keyword evidence="3" id="KW-1185">Reference proteome</keyword>
<dbReference type="AlphaFoldDB" id="A0A1E3L3E0"/>
<dbReference type="RefSeq" id="WP_069327928.1">
    <property type="nucleotide sequence ID" value="NZ_MDER01000043.1"/>
</dbReference>